<sequence>MLILSVKVYLFVFSALFDSANLVESKRDLTNLKNEKNNYFIYLNVQSSSKNQTVRINNEKLGSDQLTDQFMNQLFKIIFSQQRTSTKTIATTLAKEEKPPDLDTNVISHNFKVIFRILSFIAFILVCFSSICLIGVLFFLFTHNFEFKSKQNDDLMNQAYLSESDISDDSKSLISNNLKTNQNLTRMLKSVPDFADKNNNSNLLNTETSITDFSDFSEINESFENKNIIRLKRIKN</sequence>
<organism evidence="3 4">
    <name type="scientific">Brachionus plicatilis</name>
    <name type="common">Marine rotifer</name>
    <name type="synonym">Brachionus muelleri</name>
    <dbReference type="NCBI Taxonomy" id="10195"/>
    <lineage>
        <taxon>Eukaryota</taxon>
        <taxon>Metazoa</taxon>
        <taxon>Spiralia</taxon>
        <taxon>Gnathifera</taxon>
        <taxon>Rotifera</taxon>
        <taxon>Eurotatoria</taxon>
        <taxon>Monogononta</taxon>
        <taxon>Pseudotrocha</taxon>
        <taxon>Ploima</taxon>
        <taxon>Brachionidae</taxon>
        <taxon>Brachionus</taxon>
    </lineage>
</organism>
<proteinExistence type="predicted"/>
<name>A0A3M7T0E1_BRAPC</name>
<keyword evidence="4" id="KW-1185">Reference proteome</keyword>
<evidence type="ECO:0000256" key="2">
    <source>
        <dbReference type="SAM" id="SignalP"/>
    </source>
</evidence>
<dbReference type="AlphaFoldDB" id="A0A3M7T0E1"/>
<feature type="transmembrane region" description="Helical" evidence="1">
    <location>
        <begin position="113"/>
        <end position="141"/>
    </location>
</feature>
<evidence type="ECO:0000256" key="1">
    <source>
        <dbReference type="SAM" id="Phobius"/>
    </source>
</evidence>
<keyword evidence="2" id="KW-0732">Signal</keyword>
<keyword evidence="1" id="KW-0472">Membrane</keyword>
<evidence type="ECO:0000313" key="4">
    <source>
        <dbReference type="Proteomes" id="UP000276133"/>
    </source>
</evidence>
<comment type="caution">
    <text evidence="3">The sequence shown here is derived from an EMBL/GenBank/DDBJ whole genome shotgun (WGS) entry which is preliminary data.</text>
</comment>
<reference evidence="3 4" key="1">
    <citation type="journal article" date="2018" name="Sci. Rep.">
        <title>Genomic signatures of local adaptation to the degree of environmental predictability in rotifers.</title>
        <authorList>
            <person name="Franch-Gras L."/>
            <person name="Hahn C."/>
            <person name="Garcia-Roger E.M."/>
            <person name="Carmona M.J."/>
            <person name="Serra M."/>
            <person name="Gomez A."/>
        </authorList>
    </citation>
    <scope>NUCLEOTIDE SEQUENCE [LARGE SCALE GENOMIC DNA]</scope>
    <source>
        <strain evidence="3">HYR1</strain>
    </source>
</reference>
<dbReference type="Proteomes" id="UP000276133">
    <property type="component" value="Unassembled WGS sequence"/>
</dbReference>
<accession>A0A3M7T0E1</accession>
<keyword evidence="1" id="KW-0812">Transmembrane</keyword>
<evidence type="ECO:0000313" key="3">
    <source>
        <dbReference type="EMBL" id="RNA41504.1"/>
    </source>
</evidence>
<feature type="signal peptide" evidence="2">
    <location>
        <begin position="1"/>
        <end position="25"/>
    </location>
</feature>
<keyword evidence="1" id="KW-1133">Transmembrane helix</keyword>
<feature type="chain" id="PRO_5017943957" evidence="2">
    <location>
        <begin position="26"/>
        <end position="236"/>
    </location>
</feature>
<gene>
    <name evidence="3" type="ORF">BpHYR1_015485</name>
</gene>
<dbReference type="OrthoDB" id="10596500at2759"/>
<dbReference type="EMBL" id="REGN01000494">
    <property type="protein sequence ID" value="RNA41504.1"/>
    <property type="molecule type" value="Genomic_DNA"/>
</dbReference>
<protein>
    <submittedName>
        <fullName evidence="3">Uncharacterized protein</fullName>
    </submittedName>
</protein>